<dbReference type="AlphaFoldDB" id="A0A0A9BCI9"/>
<protein>
    <submittedName>
        <fullName evidence="1">Uncharacterized protein</fullName>
    </submittedName>
</protein>
<organism evidence="1">
    <name type="scientific">Arundo donax</name>
    <name type="common">Giant reed</name>
    <name type="synonym">Donax arundinaceus</name>
    <dbReference type="NCBI Taxonomy" id="35708"/>
    <lineage>
        <taxon>Eukaryota</taxon>
        <taxon>Viridiplantae</taxon>
        <taxon>Streptophyta</taxon>
        <taxon>Embryophyta</taxon>
        <taxon>Tracheophyta</taxon>
        <taxon>Spermatophyta</taxon>
        <taxon>Magnoliopsida</taxon>
        <taxon>Liliopsida</taxon>
        <taxon>Poales</taxon>
        <taxon>Poaceae</taxon>
        <taxon>PACMAD clade</taxon>
        <taxon>Arundinoideae</taxon>
        <taxon>Arundineae</taxon>
        <taxon>Arundo</taxon>
    </lineage>
</organism>
<sequence length="30" mass="3724">MSFIWLSVTSLCIKKLRFHLALWWFFNSTF</sequence>
<reference evidence="1" key="1">
    <citation type="submission" date="2014-09" db="EMBL/GenBank/DDBJ databases">
        <authorList>
            <person name="Magalhaes I.L.F."/>
            <person name="Oliveira U."/>
            <person name="Santos F.R."/>
            <person name="Vidigal T.H.D.A."/>
            <person name="Brescovit A.D."/>
            <person name="Santos A.J."/>
        </authorList>
    </citation>
    <scope>NUCLEOTIDE SEQUENCE</scope>
    <source>
        <tissue evidence="1">Shoot tissue taken approximately 20 cm above the soil surface</tissue>
    </source>
</reference>
<dbReference type="EMBL" id="GBRH01236241">
    <property type="protein sequence ID" value="JAD61654.1"/>
    <property type="molecule type" value="Transcribed_RNA"/>
</dbReference>
<name>A0A0A9BCI9_ARUDO</name>
<accession>A0A0A9BCI9</accession>
<evidence type="ECO:0000313" key="1">
    <source>
        <dbReference type="EMBL" id="JAD61654.1"/>
    </source>
</evidence>
<reference evidence="1" key="2">
    <citation type="journal article" date="2015" name="Data Brief">
        <title>Shoot transcriptome of the giant reed, Arundo donax.</title>
        <authorList>
            <person name="Barrero R.A."/>
            <person name="Guerrero F.D."/>
            <person name="Moolhuijzen P."/>
            <person name="Goolsby J.A."/>
            <person name="Tidwell J."/>
            <person name="Bellgard S.E."/>
            <person name="Bellgard M.I."/>
        </authorList>
    </citation>
    <scope>NUCLEOTIDE SEQUENCE</scope>
    <source>
        <tissue evidence="1">Shoot tissue taken approximately 20 cm above the soil surface</tissue>
    </source>
</reference>
<proteinExistence type="predicted"/>